<dbReference type="InterPro" id="IPR005475">
    <property type="entry name" value="Transketolase-like_Pyr-bd"/>
</dbReference>
<evidence type="ECO:0000313" key="6">
    <source>
        <dbReference type="Proteomes" id="UP000050277"/>
    </source>
</evidence>
<comment type="cofactor">
    <cofactor evidence="1">
        <name>thiamine diphosphate</name>
        <dbReference type="ChEBI" id="CHEBI:58937"/>
    </cofactor>
</comment>
<gene>
    <name evidence="5" type="ORF">SE18_20775</name>
</gene>
<dbReference type="Gene3D" id="3.40.50.970">
    <property type="match status" value="1"/>
</dbReference>
<dbReference type="FunFam" id="3.40.50.920:FF:000001">
    <property type="entry name" value="Pyruvate dehydrogenase E1 beta subunit"/>
    <property type="match status" value="1"/>
</dbReference>
<accession>A0A0P6Y8S6</accession>
<proteinExistence type="predicted"/>
<dbReference type="InterPro" id="IPR009014">
    <property type="entry name" value="Transketo_C/PFOR_II"/>
</dbReference>
<evidence type="ECO:0000256" key="1">
    <source>
        <dbReference type="ARBA" id="ARBA00001964"/>
    </source>
</evidence>
<dbReference type="FunFam" id="3.40.50.970:FF:000001">
    <property type="entry name" value="Pyruvate dehydrogenase E1 beta subunit"/>
    <property type="match status" value="1"/>
</dbReference>
<evidence type="ECO:0000256" key="3">
    <source>
        <dbReference type="ARBA" id="ARBA00023052"/>
    </source>
</evidence>
<feature type="domain" description="Transketolase-like pyrimidine-binding" evidence="4">
    <location>
        <begin position="4"/>
        <end position="179"/>
    </location>
</feature>
<keyword evidence="6" id="KW-1185">Reference proteome</keyword>
<dbReference type="Gene3D" id="3.40.50.920">
    <property type="match status" value="1"/>
</dbReference>
<name>A0A0P6Y8S6_9CHLR</name>
<dbReference type="AlphaFoldDB" id="A0A0P6Y8S6"/>
<dbReference type="SMART" id="SM00861">
    <property type="entry name" value="Transket_pyr"/>
    <property type="match status" value="1"/>
</dbReference>
<dbReference type="SUPFAM" id="SSF52922">
    <property type="entry name" value="TK C-terminal domain-like"/>
    <property type="match status" value="1"/>
</dbReference>
<dbReference type="EMBL" id="LGKP01000034">
    <property type="protein sequence ID" value="KPL81720.1"/>
    <property type="molecule type" value="Genomic_DNA"/>
</dbReference>
<dbReference type="GO" id="GO:0016491">
    <property type="term" value="F:oxidoreductase activity"/>
    <property type="evidence" value="ECO:0007669"/>
    <property type="project" value="UniProtKB-KW"/>
</dbReference>
<dbReference type="InterPro" id="IPR033248">
    <property type="entry name" value="Transketolase_C"/>
</dbReference>
<dbReference type="NCBIfam" id="NF006667">
    <property type="entry name" value="PRK09212.1"/>
    <property type="match status" value="1"/>
</dbReference>
<dbReference type="CDD" id="cd07036">
    <property type="entry name" value="TPP_PYR_E1-PDHc-beta_like"/>
    <property type="match status" value="1"/>
</dbReference>
<organism evidence="5 6">
    <name type="scientific">Herpetosiphon geysericola</name>
    <dbReference type="NCBI Taxonomy" id="70996"/>
    <lineage>
        <taxon>Bacteria</taxon>
        <taxon>Bacillati</taxon>
        <taxon>Chloroflexota</taxon>
        <taxon>Chloroflexia</taxon>
        <taxon>Herpetosiphonales</taxon>
        <taxon>Herpetosiphonaceae</taxon>
        <taxon>Herpetosiphon</taxon>
    </lineage>
</organism>
<keyword evidence="3" id="KW-0786">Thiamine pyrophosphate</keyword>
<dbReference type="RefSeq" id="WP_054536385.1">
    <property type="nucleotide sequence ID" value="NZ_LGKP01000034.1"/>
</dbReference>
<dbReference type="Pfam" id="PF02780">
    <property type="entry name" value="Transketolase_C"/>
    <property type="match status" value="1"/>
</dbReference>
<comment type="caution">
    <text evidence="5">The sequence shown here is derived from an EMBL/GenBank/DDBJ whole genome shotgun (WGS) entry which is preliminary data.</text>
</comment>
<dbReference type="InterPro" id="IPR029061">
    <property type="entry name" value="THDP-binding"/>
</dbReference>
<evidence type="ECO:0000256" key="2">
    <source>
        <dbReference type="ARBA" id="ARBA00023002"/>
    </source>
</evidence>
<evidence type="ECO:0000313" key="5">
    <source>
        <dbReference type="EMBL" id="KPL81720.1"/>
    </source>
</evidence>
<dbReference type="STRING" id="70996.SE18_20775"/>
<dbReference type="PANTHER" id="PTHR43257:SF2">
    <property type="entry name" value="PYRUVATE DEHYDROGENASE E1 COMPONENT SUBUNIT BETA"/>
    <property type="match status" value="1"/>
</dbReference>
<evidence type="ECO:0000259" key="4">
    <source>
        <dbReference type="SMART" id="SM00861"/>
    </source>
</evidence>
<dbReference type="PANTHER" id="PTHR43257">
    <property type="entry name" value="PYRUVATE DEHYDROGENASE E1 COMPONENT BETA SUBUNIT"/>
    <property type="match status" value="1"/>
</dbReference>
<dbReference type="Proteomes" id="UP000050277">
    <property type="component" value="Unassembled WGS sequence"/>
</dbReference>
<sequence length="327" mass="35897">MAELNLLEAINQALDQAMANDERVYIIGEDVGQRGGVFRVTDGLHAKYGEKRVIDAPLAESIIIGSSIGAAMYGMRPIAEIQFADFIFPAFNQIISEAARMRYRSNNTWEVPLVIRAPYGGGIHGALYHSQSIEAFFAHIPGLKVVAPSTPYDAKAMLLAAIDDPDPVLFLEHKKCYRLIKGYVPDEHYSVPLGKADIAREGSDVSVITYGMMRHYAVEAAEMLAGEDISVEVVDLRSLVPLDRETIINSVKKTSKVLVLYEDNLFGGYGAEVAAIIAQDGFEYLDAPVQRLAGLDIPAMPYSSPLENEFLPTPSKIADTLRDLVNY</sequence>
<keyword evidence="2" id="KW-0560">Oxidoreductase</keyword>
<dbReference type="PATRIC" id="fig|70996.4.peg.3185"/>
<reference evidence="5 6" key="1">
    <citation type="submission" date="2015-07" db="EMBL/GenBank/DDBJ databases">
        <title>Whole genome sequence of Herpetosiphon geysericola DSM 7119.</title>
        <authorList>
            <person name="Hemp J."/>
            <person name="Ward L.M."/>
            <person name="Pace L.A."/>
            <person name="Fischer W.W."/>
        </authorList>
    </citation>
    <scope>NUCLEOTIDE SEQUENCE [LARGE SCALE GENOMIC DNA]</scope>
    <source>
        <strain evidence="5 6">DSM 7119</strain>
    </source>
</reference>
<dbReference type="SUPFAM" id="SSF52518">
    <property type="entry name" value="Thiamin diphosphate-binding fold (THDP-binding)"/>
    <property type="match status" value="1"/>
</dbReference>
<dbReference type="Pfam" id="PF02779">
    <property type="entry name" value="Transket_pyr"/>
    <property type="match status" value="1"/>
</dbReference>
<dbReference type="OrthoDB" id="8732661at2"/>
<protein>
    <submittedName>
        <fullName evidence="5">2-oxoisovalerate dehydrogenase</fullName>
    </submittedName>
</protein>